<organism evidence="1 2">
    <name type="scientific">Nepenthes gracilis</name>
    <name type="common">Slender pitcher plant</name>
    <dbReference type="NCBI Taxonomy" id="150966"/>
    <lineage>
        <taxon>Eukaryota</taxon>
        <taxon>Viridiplantae</taxon>
        <taxon>Streptophyta</taxon>
        <taxon>Embryophyta</taxon>
        <taxon>Tracheophyta</taxon>
        <taxon>Spermatophyta</taxon>
        <taxon>Magnoliopsida</taxon>
        <taxon>eudicotyledons</taxon>
        <taxon>Gunneridae</taxon>
        <taxon>Pentapetalae</taxon>
        <taxon>Caryophyllales</taxon>
        <taxon>Nepenthaceae</taxon>
        <taxon>Nepenthes</taxon>
    </lineage>
</organism>
<evidence type="ECO:0000313" key="1">
    <source>
        <dbReference type="EMBL" id="GMH06314.1"/>
    </source>
</evidence>
<reference evidence="1" key="1">
    <citation type="submission" date="2023-05" db="EMBL/GenBank/DDBJ databases">
        <title>Nepenthes gracilis genome sequencing.</title>
        <authorList>
            <person name="Fukushima K."/>
        </authorList>
    </citation>
    <scope>NUCLEOTIDE SEQUENCE</scope>
    <source>
        <strain evidence="1">SING2019-196</strain>
    </source>
</reference>
<name>A0AAD3XJ04_NEPGR</name>
<gene>
    <name evidence="1" type="ORF">Nepgr_008154</name>
</gene>
<accession>A0AAD3XJ04</accession>
<keyword evidence="2" id="KW-1185">Reference proteome</keyword>
<protein>
    <submittedName>
        <fullName evidence="1">Uncharacterized protein</fullName>
    </submittedName>
</protein>
<comment type="caution">
    <text evidence="1">The sequence shown here is derived from an EMBL/GenBank/DDBJ whole genome shotgun (WGS) entry which is preliminary data.</text>
</comment>
<sequence>MMLAADMACAIIKGASCWPVIVLRGARMSPAITGRVLEEGTYTGDELPALPIRAPCDPAVEKLTEPICLTTLVEHGVPVPTTVLPKESIPGPSIALVERVSTMSN</sequence>
<proteinExistence type="predicted"/>
<evidence type="ECO:0000313" key="2">
    <source>
        <dbReference type="Proteomes" id="UP001279734"/>
    </source>
</evidence>
<dbReference type="EMBL" id="BSYO01000006">
    <property type="protein sequence ID" value="GMH06314.1"/>
    <property type="molecule type" value="Genomic_DNA"/>
</dbReference>
<dbReference type="Proteomes" id="UP001279734">
    <property type="component" value="Unassembled WGS sequence"/>
</dbReference>
<dbReference type="AlphaFoldDB" id="A0AAD3XJ04"/>